<protein>
    <submittedName>
        <fullName evidence="2">BrnA antitoxin family protein</fullName>
    </submittedName>
</protein>
<gene>
    <name evidence="2" type="ORF">ACFPIE_14435</name>
</gene>
<proteinExistence type="predicted"/>
<dbReference type="Pfam" id="PF14384">
    <property type="entry name" value="BrnA_antitoxin"/>
    <property type="match status" value="1"/>
</dbReference>
<sequence length="82" mass="8901">MTDPDNPEWTEADFERAVGPESLPPEVLAAFPRTKVRGAQAAPTKTPISLRVDADVLERYRATGPGWQGRMNAVLRKGVAGL</sequence>
<keyword evidence="3" id="KW-1185">Reference proteome</keyword>
<comment type="caution">
    <text evidence="2">The sequence shown here is derived from an EMBL/GenBank/DDBJ whole genome shotgun (WGS) entry which is preliminary data.</text>
</comment>
<evidence type="ECO:0000313" key="2">
    <source>
        <dbReference type="EMBL" id="MFC5345113.1"/>
    </source>
</evidence>
<dbReference type="InterPro" id="IPR025528">
    <property type="entry name" value="BrnA_antitoxin"/>
</dbReference>
<reference evidence="3" key="1">
    <citation type="journal article" date="2019" name="Int. J. Syst. Evol. Microbiol.">
        <title>The Global Catalogue of Microorganisms (GCM) 10K type strain sequencing project: providing services to taxonomists for standard genome sequencing and annotation.</title>
        <authorList>
            <consortium name="The Broad Institute Genomics Platform"/>
            <consortium name="The Broad Institute Genome Sequencing Center for Infectious Disease"/>
            <person name="Wu L."/>
            <person name="Ma J."/>
        </authorList>
    </citation>
    <scope>NUCLEOTIDE SEQUENCE [LARGE SCALE GENOMIC DNA]</scope>
    <source>
        <strain evidence="3">JCM 12125</strain>
    </source>
</reference>
<feature type="region of interest" description="Disordered" evidence="1">
    <location>
        <begin position="1"/>
        <end position="21"/>
    </location>
</feature>
<name>A0ABW0FXR6_9CAUL</name>
<organism evidence="2 3">
    <name type="scientific">Brevundimonas staleyi</name>
    <dbReference type="NCBI Taxonomy" id="74326"/>
    <lineage>
        <taxon>Bacteria</taxon>
        <taxon>Pseudomonadati</taxon>
        <taxon>Pseudomonadota</taxon>
        <taxon>Alphaproteobacteria</taxon>
        <taxon>Caulobacterales</taxon>
        <taxon>Caulobacteraceae</taxon>
        <taxon>Brevundimonas</taxon>
    </lineage>
</organism>
<feature type="compositionally biased region" description="Acidic residues" evidence="1">
    <location>
        <begin position="1"/>
        <end position="12"/>
    </location>
</feature>
<dbReference type="Proteomes" id="UP001596152">
    <property type="component" value="Unassembled WGS sequence"/>
</dbReference>
<accession>A0ABW0FXR6</accession>
<evidence type="ECO:0000313" key="3">
    <source>
        <dbReference type="Proteomes" id="UP001596152"/>
    </source>
</evidence>
<evidence type="ECO:0000256" key="1">
    <source>
        <dbReference type="SAM" id="MobiDB-lite"/>
    </source>
</evidence>
<dbReference type="RefSeq" id="WP_374036843.1">
    <property type="nucleotide sequence ID" value="NZ_CP169082.1"/>
</dbReference>
<dbReference type="EMBL" id="JBHSLF010000037">
    <property type="protein sequence ID" value="MFC5345113.1"/>
    <property type="molecule type" value="Genomic_DNA"/>
</dbReference>